<dbReference type="Proteomes" id="UP000734854">
    <property type="component" value="Unassembled WGS sequence"/>
</dbReference>
<keyword evidence="8" id="KW-0539">Nucleus</keyword>
<evidence type="ECO:0000256" key="10">
    <source>
        <dbReference type="SAM" id="MobiDB-lite"/>
    </source>
</evidence>
<keyword evidence="13" id="KW-1185">Reference proteome</keyword>
<evidence type="ECO:0000256" key="8">
    <source>
        <dbReference type="ARBA" id="ARBA00023242"/>
    </source>
</evidence>
<dbReference type="AlphaFoldDB" id="A0A8J5IVE2"/>
<evidence type="ECO:0000259" key="11">
    <source>
        <dbReference type="PROSITE" id="PS00434"/>
    </source>
</evidence>
<dbReference type="GO" id="GO:0000978">
    <property type="term" value="F:RNA polymerase II cis-regulatory region sequence-specific DNA binding"/>
    <property type="evidence" value="ECO:0007669"/>
    <property type="project" value="TreeGrafter"/>
</dbReference>
<dbReference type="GO" id="GO:0006357">
    <property type="term" value="P:regulation of transcription by RNA polymerase II"/>
    <property type="evidence" value="ECO:0007669"/>
    <property type="project" value="TreeGrafter"/>
</dbReference>
<evidence type="ECO:0000256" key="2">
    <source>
        <dbReference type="ARBA" id="ARBA00011233"/>
    </source>
</evidence>
<evidence type="ECO:0000256" key="9">
    <source>
        <dbReference type="RuleBase" id="RU004020"/>
    </source>
</evidence>
<comment type="subunit">
    <text evidence="2">Homotrimer.</text>
</comment>
<dbReference type="InterPro" id="IPR000232">
    <property type="entry name" value="HSF_DNA-bd"/>
</dbReference>
<protein>
    <recommendedName>
        <fullName evidence="11">HSF-type DNA-binding domain-containing protein</fullName>
    </recommendedName>
</protein>
<dbReference type="GO" id="GO:0005634">
    <property type="term" value="C:nucleus"/>
    <property type="evidence" value="ECO:0007669"/>
    <property type="project" value="UniProtKB-SubCell"/>
</dbReference>
<evidence type="ECO:0000256" key="5">
    <source>
        <dbReference type="ARBA" id="ARBA00023016"/>
    </source>
</evidence>
<keyword evidence="6" id="KW-0238">DNA-binding</keyword>
<proteinExistence type="inferred from homology"/>
<dbReference type="PANTHER" id="PTHR10015:SF285">
    <property type="entry name" value="HEAT STRESS TRANSCRIPTION FACTOR B-3"/>
    <property type="match status" value="1"/>
</dbReference>
<keyword evidence="7" id="KW-0804">Transcription</keyword>
<feature type="domain" description="HSF-type DNA-binding" evidence="11">
    <location>
        <begin position="69"/>
        <end position="93"/>
    </location>
</feature>
<name>A0A8J5IVE2_ZINOF</name>
<dbReference type="FunFam" id="1.10.10.10:FF:000037">
    <property type="entry name" value="Heat stress transcription factor B-4"/>
    <property type="match status" value="1"/>
</dbReference>
<accession>A0A8J5IVE2</accession>
<reference evidence="12 13" key="1">
    <citation type="submission" date="2020-08" db="EMBL/GenBank/DDBJ databases">
        <title>Plant Genome Project.</title>
        <authorList>
            <person name="Zhang R.-G."/>
        </authorList>
    </citation>
    <scope>NUCLEOTIDE SEQUENCE [LARGE SCALE GENOMIC DNA]</scope>
    <source>
        <tissue evidence="12">Rhizome</tissue>
    </source>
</reference>
<dbReference type="Pfam" id="PF00447">
    <property type="entry name" value="HSF_DNA-bind"/>
    <property type="match status" value="1"/>
</dbReference>
<dbReference type="SMART" id="SM00415">
    <property type="entry name" value="HSF"/>
    <property type="match status" value="1"/>
</dbReference>
<keyword evidence="4" id="KW-0805">Transcription regulation</keyword>
<dbReference type="EMBL" id="JACMSC010000001">
    <property type="protein sequence ID" value="KAG6539078.1"/>
    <property type="molecule type" value="Genomic_DNA"/>
</dbReference>
<dbReference type="PROSITE" id="PS00434">
    <property type="entry name" value="HSF_DOMAIN"/>
    <property type="match status" value="1"/>
</dbReference>
<evidence type="ECO:0000256" key="6">
    <source>
        <dbReference type="ARBA" id="ARBA00023125"/>
    </source>
</evidence>
<comment type="similarity">
    <text evidence="9">Belongs to the HSF family.</text>
</comment>
<comment type="subcellular location">
    <subcellularLocation>
        <location evidence="1">Nucleus</location>
    </subcellularLocation>
</comment>
<evidence type="ECO:0000313" key="13">
    <source>
        <dbReference type="Proteomes" id="UP000734854"/>
    </source>
</evidence>
<evidence type="ECO:0000313" key="12">
    <source>
        <dbReference type="EMBL" id="KAG6539078.1"/>
    </source>
</evidence>
<keyword evidence="3" id="KW-0597">Phosphoprotein</keyword>
<evidence type="ECO:0000256" key="3">
    <source>
        <dbReference type="ARBA" id="ARBA00022553"/>
    </source>
</evidence>
<evidence type="ECO:0000256" key="7">
    <source>
        <dbReference type="ARBA" id="ARBA00023163"/>
    </source>
</evidence>
<keyword evidence="5" id="KW-0346">Stress response</keyword>
<dbReference type="GO" id="GO:0003700">
    <property type="term" value="F:DNA-binding transcription factor activity"/>
    <property type="evidence" value="ECO:0007669"/>
    <property type="project" value="InterPro"/>
</dbReference>
<gene>
    <name evidence="12" type="ORF">ZIOFF_004231</name>
</gene>
<comment type="caution">
    <text evidence="12">The sequence shown here is derived from an EMBL/GenBank/DDBJ whole genome shotgun (WGS) entry which is preliminary data.</text>
</comment>
<evidence type="ECO:0000256" key="1">
    <source>
        <dbReference type="ARBA" id="ARBA00004123"/>
    </source>
</evidence>
<evidence type="ECO:0000256" key="4">
    <source>
        <dbReference type="ARBA" id="ARBA00023015"/>
    </source>
</evidence>
<sequence>MMEDDDPISCDVLVQGHMKKKGGGGGPAPFLVKTHRMVEDEATDEVISWGAKGTSFVVWKPGEFARALLPVSFKHSNFSSFVRQLNTYGFRKVVPDKWEFANDNFRRGEERLLCHIRRRKAKYHKSSARLRPTLSTSHEVHSSSSASSFPPPDRRDHLLELAGENEKLRSDNYILSSELAGAKSQCRQMLGCLSGLVDLSQLDFSALIQPNSTETEDHKSKAAAGKEGLKLFGTFLERGRSEEGVDVRETGVGERSTKTGFGSPWIGVSTTVQHAGGKVCN</sequence>
<feature type="region of interest" description="Disordered" evidence="10">
    <location>
        <begin position="124"/>
        <end position="156"/>
    </location>
</feature>
<dbReference type="PANTHER" id="PTHR10015">
    <property type="entry name" value="HEAT SHOCK TRANSCRIPTION FACTOR"/>
    <property type="match status" value="1"/>
</dbReference>
<organism evidence="12 13">
    <name type="scientific">Zingiber officinale</name>
    <name type="common">Ginger</name>
    <name type="synonym">Amomum zingiber</name>
    <dbReference type="NCBI Taxonomy" id="94328"/>
    <lineage>
        <taxon>Eukaryota</taxon>
        <taxon>Viridiplantae</taxon>
        <taxon>Streptophyta</taxon>
        <taxon>Embryophyta</taxon>
        <taxon>Tracheophyta</taxon>
        <taxon>Spermatophyta</taxon>
        <taxon>Magnoliopsida</taxon>
        <taxon>Liliopsida</taxon>
        <taxon>Zingiberales</taxon>
        <taxon>Zingiberaceae</taxon>
        <taxon>Zingiber</taxon>
    </lineage>
</organism>